<evidence type="ECO:0000313" key="3">
    <source>
        <dbReference type="Proteomes" id="UP000244571"/>
    </source>
</evidence>
<organism evidence="2 3">
    <name type="scientific">Orrella marina</name>
    <dbReference type="NCBI Taxonomy" id="2163011"/>
    <lineage>
        <taxon>Bacteria</taxon>
        <taxon>Pseudomonadati</taxon>
        <taxon>Pseudomonadota</taxon>
        <taxon>Betaproteobacteria</taxon>
        <taxon>Burkholderiales</taxon>
        <taxon>Alcaligenaceae</taxon>
        <taxon>Orrella</taxon>
    </lineage>
</organism>
<sequence length="399" mass="44329">MARKPYNTGMKWIVTHALPPAALAQSLEQALLNSSDNMPARLAELFGPLHARMLASPVSEYGCTPAERLLLQTNGCRISTDDTEPQGIKGAPALPPGSALPALEYGIRDPDEPVWIAQACATLISAERATLLPLSDLQASEEDLRALHEAITPLQGQPGDPFELEMLTPGSWRVRGNLPEHAWLASPGAVRGQDLGDWWPTDDAWRPWRRLLNEIQMCWHDHPVNERRSQQGMPTINGVWLYGGANGWTPRPEADVQWITELTRPAQNGDWAEWLCGYARIVEQLLREKEAMPGTGHNVQNDFELILTGDDRIVSLHTDASKNGQRTLGQSTPPQATMHRVSSLITHLLKNTLSRLRGGQPGTTRPDPHRQQSSPVSSSDSPLTRQHPQQTWSHWWNNV</sequence>
<keyword evidence="3" id="KW-1185">Reference proteome</keyword>
<dbReference type="RefSeq" id="WP_108620743.1">
    <property type="nucleotide sequence ID" value="NZ_CP028901.1"/>
</dbReference>
<dbReference type="EMBL" id="CP028901">
    <property type="protein sequence ID" value="AWB33314.1"/>
    <property type="molecule type" value="Genomic_DNA"/>
</dbReference>
<evidence type="ECO:0000313" key="2">
    <source>
        <dbReference type="EMBL" id="AWB33314.1"/>
    </source>
</evidence>
<feature type="compositionally biased region" description="Polar residues" evidence="1">
    <location>
        <begin position="321"/>
        <end position="335"/>
    </location>
</feature>
<gene>
    <name evidence="2" type="ORF">DBV39_05915</name>
</gene>
<dbReference type="OrthoDB" id="5295974at2"/>
<name>A0A2R4XHU5_9BURK</name>
<feature type="region of interest" description="Disordered" evidence="1">
    <location>
        <begin position="355"/>
        <end position="399"/>
    </location>
</feature>
<feature type="compositionally biased region" description="Polar residues" evidence="1">
    <location>
        <begin position="383"/>
        <end position="399"/>
    </location>
</feature>
<protein>
    <submittedName>
        <fullName evidence="2">Uncharacterized protein</fullName>
    </submittedName>
</protein>
<dbReference type="KEGG" id="boz:DBV39_05915"/>
<reference evidence="2 3" key="1">
    <citation type="submission" date="2018-04" db="EMBL/GenBank/DDBJ databases">
        <title>Bordetella sp. HZ20 isolated from seawater.</title>
        <authorList>
            <person name="Sun C."/>
        </authorList>
    </citation>
    <scope>NUCLEOTIDE SEQUENCE [LARGE SCALE GENOMIC DNA]</scope>
    <source>
        <strain evidence="2 3">HZ20</strain>
    </source>
</reference>
<dbReference type="Proteomes" id="UP000244571">
    <property type="component" value="Chromosome"/>
</dbReference>
<proteinExistence type="predicted"/>
<evidence type="ECO:0000256" key="1">
    <source>
        <dbReference type="SAM" id="MobiDB-lite"/>
    </source>
</evidence>
<feature type="compositionally biased region" description="Low complexity" evidence="1">
    <location>
        <begin position="373"/>
        <end position="382"/>
    </location>
</feature>
<feature type="region of interest" description="Disordered" evidence="1">
    <location>
        <begin position="318"/>
        <end position="337"/>
    </location>
</feature>
<dbReference type="AlphaFoldDB" id="A0A2R4XHU5"/>
<accession>A0A2R4XHU5</accession>